<keyword evidence="2" id="KW-1185">Reference proteome</keyword>
<dbReference type="AlphaFoldDB" id="A0A5B7FVK0"/>
<reference evidence="1 2" key="1">
    <citation type="submission" date="2019-05" db="EMBL/GenBank/DDBJ databases">
        <title>Another draft genome of Portunus trituberculatus and its Hox gene families provides insights of decapod evolution.</title>
        <authorList>
            <person name="Jeong J.-H."/>
            <person name="Song I."/>
            <person name="Kim S."/>
            <person name="Choi T."/>
            <person name="Kim D."/>
            <person name="Ryu S."/>
            <person name="Kim W."/>
        </authorList>
    </citation>
    <scope>NUCLEOTIDE SEQUENCE [LARGE SCALE GENOMIC DNA]</scope>
    <source>
        <tissue evidence="1">Muscle</tissue>
    </source>
</reference>
<gene>
    <name evidence="1" type="ORF">E2C01_042780</name>
</gene>
<protein>
    <submittedName>
        <fullName evidence="1">Uncharacterized protein</fullName>
    </submittedName>
</protein>
<evidence type="ECO:0000313" key="2">
    <source>
        <dbReference type="Proteomes" id="UP000324222"/>
    </source>
</evidence>
<comment type="caution">
    <text evidence="1">The sequence shown here is derived from an EMBL/GenBank/DDBJ whole genome shotgun (WGS) entry which is preliminary data.</text>
</comment>
<proteinExistence type="predicted"/>
<name>A0A5B7FVK0_PORTR</name>
<evidence type="ECO:0000313" key="1">
    <source>
        <dbReference type="EMBL" id="MPC48993.1"/>
    </source>
</evidence>
<organism evidence="1 2">
    <name type="scientific">Portunus trituberculatus</name>
    <name type="common">Swimming crab</name>
    <name type="synonym">Neptunus trituberculatus</name>
    <dbReference type="NCBI Taxonomy" id="210409"/>
    <lineage>
        <taxon>Eukaryota</taxon>
        <taxon>Metazoa</taxon>
        <taxon>Ecdysozoa</taxon>
        <taxon>Arthropoda</taxon>
        <taxon>Crustacea</taxon>
        <taxon>Multicrustacea</taxon>
        <taxon>Malacostraca</taxon>
        <taxon>Eumalacostraca</taxon>
        <taxon>Eucarida</taxon>
        <taxon>Decapoda</taxon>
        <taxon>Pleocyemata</taxon>
        <taxon>Brachyura</taxon>
        <taxon>Eubrachyura</taxon>
        <taxon>Portunoidea</taxon>
        <taxon>Portunidae</taxon>
        <taxon>Portuninae</taxon>
        <taxon>Portunus</taxon>
    </lineage>
</organism>
<accession>A0A5B7FVK0</accession>
<sequence>MPLIPLISSKSYEELSERLRSEMDPLTNSGTTIQLSDKENEAKQWHKPILFNNGTRVWYSSKQGSMQKVSTCHDYKDDSGSRKIPRIPISSRETCLTLPGN</sequence>
<dbReference type="EMBL" id="VSRR010008597">
    <property type="protein sequence ID" value="MPC48993.1"/>
    <property type="molecule type" value="Genomic_DNA"/>
</dbReference>
<dbReference type="Proteomes" id="UP000324222">
    <property type="component" value="Unassembled WGS sequence"/>
</dbReference>